<organism evidence="1 2">
    <name type="scientific">Heterodera trifolii</name>
    <dbReference type="NCBI Taxonomy" id="157864"/>
    <lineage>
        <taxon>Eukaryota</taxon>
        <taxon>Metazoa</taxon>
        <taxon>Ecdysozoa</taxon>
        <taxon>Nematoda</taxon>
        <taxon>Chromadorea</taxon>
        <taxon>Rhabditida</taxon>
        <taxon>Tylenchina</taxon>
        <taxon>Tylenchomorpha</taxon>
        <taxon>Tylenchoidea</taxon>
        <taxon>Heteroderidae</taxon>
        <taxon>Heteroderinae</taxon>
        <taxon>Heterodera</taxon>
    </lineage>
</organism>
<comment type="caution">
    <text evidence="1">The sequence shown here is derived from an EMBL/GenBank/DDBJ whole genome shotgun (WGS) entry which is preliminary data.</text>
</comment>
<evidence type="ECO:0008006" key="3">
    <source>
        <dbReference type="Google" id="ProtNLM"/>
    </source>
</evidence>
<gene>
    <name evidence="1" type="ORF">niasHT_034883</name>
</gene>
<proteinExistence type="predicted"/>
<dbReference type="AlphaFoldDB" id="A0ABD2IAR3"/>
<dbReference type="SUPFAM" id="SSF57716">
    <property type="entry name" value="Glucocorticoid receptor-like (DNA-binding domain)"/>
    <property type="match status" value="1"/>
</dbReference>
<name>A0ABD2IAR3_9BILA</name>
<sequence>MLKDVFKCRGCRLNKCLSVGMEARMVRLNGAVIPEEYLDNVEKHKKSLLCQQNENKDQKPLIGRTDQNHQHPKEAEYDQPYSSCFVPNEELVQNAGSNTTMISCAMNQQATDSGNWHFEGKIVGPEQFGLANWPLEKRSLISSCQTAKTLTTVREMVLKQARFEESFKKKRVLPDEILMRFDIPRELLESSFIFNDVRKYPVAPRSRREQILPNIINMNLVFIADK</sequence>
<reference evidence="1 2" key="1">
    <citation type="submission" date="2024-10" db="EMBL/GenBank/DDBJ databases">
        <authorList>
            <person name="Kim D."/>
        </authorList>
    </citation>
    <scope>NUCLEOTIDE SEQUENCE [LARGE SCALE GENOMIC DNA]</scope>
    <source>
        <strain evidence="1">BH-2024</strain>
    </source>
</reference>
<dbReference type="EMBL" id="JBICBT010001296">
    <property type="protein sequence ID" value="KAL3074546.1"/>
    <property type="molecule type" value="Genomic_DNA"/>
</dbReference>
<accession>A0ABD2IAR3</accession>
<protein>
    <recommendedName>
        <fullName evidence="3">Nuclear receptor domain-containing protein</fullName>
    </recommendedName>
</protein>
<evidence type="ECO:0000313" key="1">
    <source>
        <dbReference type="EMBL" id="KAL3074546.1"/>
    </source>
</evidence>
<dbReference type="Proteomes" id="UP001620626">
    <property type="component" value="Unassembled WGS sequence"/>
</dbReference>
<keyword evidence="2" id="KW-1185">Reference proteome</keyword>
<evidence type="ECO:0000313" key="2">
    <source>
        <dbReference type="Proteomes" id="UP001620626"/>
    </source>
</evidence>